<dbReference type="GO" id="GO:0003677">
    <property type="term" value="F:DNA binding"/>
    <property type="evidence" value="ECO:0007669"/>
    <property type="project" value="InterPro"/>
</dbReference>
<organism evidence="4 5">
    <name type="scientific">Diabrotica balteata</name>
    <name type="common">Banded cucumber beetle</name>
    <dbReference type="NCBI Taxonomy" id="107213"/>
    <lineage>
        <taxon>Eukaryota</taxon>
        <taxon>Metazoa</taxon>
        <taxon>Ecdysozoa</taxon>
        <taxon>Arthropoda</taxon>
        <taxon>Hexapoda</taxon>
        <taxon>Insecta</taxon>
        <taxon>Pterygota</taxon>
        <taxon>Neoptera</taxon>
        <taxon>Endopterygota</taxon>
        <taxon>Coleoptera</taxon>
        <taxon>Polyphaga</taxon>
        <taxon>Cucujiformia</taxon>
        <taxon>Chrysomeloidea</taxon>
        <taxon>Chrysomelidae</taxon>
        <taxon>Galerucinae</taxon>
        <taxon>Diabroticina</taxon>
        <taxon>Diabroticites</taxon>
        <taxon>Diabrotica</taxon>
    </lineage>
</organism>
<evidence type="ECO:0000313" key="5">
    <source>
        <dbReference type="Proteomes" id="UP001153709"/>
    </source>
</evidence>
<evidence type="ECO:0000256" key="1">
    <source>
        <dbReference type="SAM" id="MobiDB-lite"/>
    </source>
</evidence>
<evidence type="ECO:0000259" key="2">
    <source>
        <dbReference type="PROSITE" id="PS51231"/>
    </source>
</evidence>
<feature type="domain" description="H15" evidence="3">
    <location>
        <begin position="6"/>
        <end position="78"/>
    </location>
</feature>
<dbReference type="PROSITE" id="PS51231">
    <property type="entry name" value="DAD"/>
    <property type="match status" value="1"/>
</dbReference>
<feature type="compositionally biased region" description="Basic residues" evidence="1">
    <location>
        <begin position="179"/>
        <end position="210"/>
    </location>
</feature>
<feature type="domain" description="DAD" evidence="2">
    <location>
        <begin position="151"/>
        <end position="187"/>
    </location>
</feature>
<dbReference type="Gene3D" id="1.10.10.10">
    <property type="entry name" value="Winged helix-like DNA-binding domain superfamily/Winged helix DNA-binding domain"/>
    <property type="match status" value="1"/>
</dbReference>
<dbReference type="InterPro" id="IPR036388">
    <property type="entry name" value="WH-like_DNA-bd_sf"/>
</dbReference>
<reference evidence="4" key="1">
    <citation type="submission" date="2022-01" db="EMBL/GenBank/DDBJ databases">
        <authorList>
            <person name="King R."/>
        </authorList>
    </citation>
    <scope>NUCLEOTIDE SEQUENCE</scope>
</reference>
<sequence>MKTGHNRPRLFNEVIEAIASLKESHGSTKDKIMDQVENILSRRITRLKNDKTQIHRALKHGLTTGLIKAKNGKYVLGMNKKDYGAFKKLKMLGSMGDMLMQSRRRGGRRRRRRSRSRRSRKGRRGRRGRRRGGKTRKRSDLSESEDGSEFDDEDDIDDDSSVESIKSGEGSGSLEDRARRRRRRRRRGRGGRKGGKRGKRRRRRGRRGIRKSSTGGIVDIHHHATSENKFEVSSKSSDEEFKIKRDSDTSPHEHNPDMIQINNDDEPMDGGHLKCEKENCLCNSHNDH</sequence>
<dbReference type="InterPro" id="IPR014767">
    <property type="entry name" value="DAD_dom"/>
</dbReference>
<dbReference type="SUPFAM" id="SSF46785">
    <property type="entry name" value="Winged helix' DNA-binding domain"/>
    <property type="match status" value="1"/>
</dbReference>
<dbReference type="Pfam" id="PF00538">
    <property type="entry name" value="Linker_histone"/>
    <property type="match status" value="1"/>
</dbReference>
<protein>
    <recommendedName>
        <fullName evidence="6">H15 domain-containing protein</fullName>
    </recommendedName>
</protein>
<accession>A0A9N9X654</accession>
<dbReference type="InterPro" id="IPR005818">
    <property type="entry name" value="Histone_H1/H5_H15"/>
</dbReference>
<keyword evidence="5" id="KW-1185">Reference proteome</keyword>
<evidence type="ECO:0000259" key="3">
    <source>
        <dbReference type="PROSITE" id="PS51504"/>
    </source>
</evidence>
<dbReference type="GO" id="GO:0006334">
    <property type="term" value="P:nucleosome assembly"/>
    <property type="evidence" value="ECO:0007669"/>
    <property type="project" value="InterPro"/>
</dbReference>
<feature type="compositionally biased region" description="Acidic residues" evidence="1">
    <location>
        <begin position="142"/>
        <end position="161"/>
    </location>
</feature>
<gene>
    <name evidence="4" type="ORF">DIABBA_LOCUS440</name>
</gene>
<dbReference type="GO" id="GO:0000786">
    <property type="term" value="C:nucleosome"/>
    <property type="evidence" value="ECO:0007669"/>
    <property type="project" value="InterPro"/>
</dbReference>
<feature type="compositionally biased region" description="Basic residues" evidence="1">
    <location>
        <begin position="102"/>
        <end position="137"/>
    </location>
</feature>
<evidence type="ECO:0008006" key="6">
    <source>
        <dbReference type="Google" id="ProtNLM"/>
    </source>
</evidence>
<dbReference type="Proteomes" id="UP001153709">
    <property type="component" value="Chromosome 1"/>
</dbReference>
<dbReference type="OrthoDB" id="6754815at2759"/>
<proteinExistence type="predicted"/>
<evidence type="ECO:0000313" key="4">
    <source>
        <dbReference type="EMBL" id="CAG9826311.1"/>
    </source>
</evidence>
<feature type="region of interest" description="Disordered" evidence="1">
    <location>
        <begin position="96"/>
        <end position="270"/>
    </location>
</feature>
<dbReference type="EMBL" id="OU898276">
    <property type="protein sequence ID" value="CAG9826311.1"/>
    <property type="molecule type" value="Genomic_DNA"/>
</dbReference>
<feature type="compositionally biased region" description="Basic and acidic residues" evidence="1">
    <location>
        <begin position="219"/>
        <end position="256"/>
    </location>
</feature>
<dbReference type="PROSITE" id="PS51504">
    <property type="entry name" value="H15"/>
    <property type="match status" value="1"/>
</dbReference>
<name>A0A9N9X654_DIABA</name>
<dbReference type="InterPro" id="IPR036390">
    <property type="entry name" value="WH_DNA-bd_sf"/>
</dbReference>
<dbReference type="AlphaFoldDB" id="A0A9N9X654"/>